<gene>
    <name evidence="2" type="ORF">MNBD_GAMMA05-1898</name>
</gene>
<dbReference type="SUPFAM" id="SSF56801">
    <property type="entry name" value="Acetyl-CoA synthetase-like"/>
    <property type="match status" value="1"/>
</dbReference>
<dbReference type="PANTHER" id="PTHR24096">
    <property type="entry name" value="LONG-CHAIN-FATTY-ACID--COA LIGASE"/>
    <property type="match status" value="1"/>
</dbReference>
<protein>
    <submittedName>
        <fullName evidence="2">Long-chain-fatty-acid--CoA ligase</fullName>
        <ecNumber evidence="2">6.2.1.3</ecNumber>
    </submittedName>
</protein>
<keyword evidence="2" id="KW-0436">Ligase</keyword>
<sequence length="470" mass="52286">MSFFDNLHQYADSICLIDEVAGEFSYQTVGDLCDEVSSAITPNKKLVLVICENRYESIVGYLSTLRADSVAMLVNASLSKELLDEIINLYQPHFIWKPIDIESTQAVRTIAGYGLYSLCENPNVELNSELSLLLSTSGSTGSPKFTRLTEKNITSNAISIAEYLELDVMDRPITTLPMAYSYGLSVINSHLHVGATILLTDSSLVTKSFWCFLRDNQATSMAGVPYTYQMLQTLRFARMDLPSLRKMTQAGGKLSPDLAEDFAKVTKEKDIQFFIMYGQTEATARISYVPAESVQKKFLSIGKAIPQGKLFICSEDRFEIDEPGIEGELIYEGPNVMMGYAECAADLSKGDELSARLHTGDLGQFDDDGFFYVTGRIKRIIKMFGNRINLDQLDQFISSNGFIGVSGGEDDHLKIALTGEQGREQDIVAAKKVIIDAFKFDHKAVEVFMIDEIPRSESGKILYGQLFKVK</sequence>
<dbReference type="InterPro" id="IPR042099">
    <property type="entry name" value="ANL_N_sf"/>
</dbReference>
<dbReference type="Gene3D" id="3.40.50.12780">
    <property type="entry name" value="N-terminal domain of ligase-like"/>
    <property type="match status" value="1"/>
</dbReference>
<organism evidence="2">
    <name type="scientific">hydrothermal vent metagenome</name>
    <dbReference type="NCBI Taxonomy" id="652676"/>
    <lineage>
        <taxon>unclassified sequences</taxon>
        <taxon>metagenomes</taxon>
        <taxon>ecological metagenomes</taxon>
    </lineage>
</organism>
<name>A0A3B0WUW0_9ZZZZ</name>
<dbReference type="Pfam" id="PF00501">
    <property type="entry name" value="AMP-binding"/>
    <property type="match status" value="1"/>
</dbReference>
<evidence type="ECO:0000313" key="2">
    <source>
        <dbReference type="EMBL" id="VAW52969.1"/>
    </source>
</evidence>
<feature type="domain" description="AMP-dependent synthetase/ligase" evidence="1">
    <location>
        <begin position="4"/>
        <end position="340"/>
    </location>
</feature>
<dbReference type="AlphaFoldDB" id="A0A3B0WUW0"/>
<dbReference type="EMBL" id="UOFE01000031">
    <property type="protein sequence ID" value="VAW52969.1"/>
    <property type="molecule type" value="Genomic_DNA"/>
</dbReference>
<dbReference type="InterPro" id="IPR000873">
    <property type="entry name" value="AMP-dep_synth/lig_dom"/>
</dbReference>
<reference evidence="2" key="1">
    <citation type="submission" date="2018-06" db="EMBL/GenBank/DDBJ databases">
        <authorList>
            <person name="Zhirakovskaya E."/>
        </authorList>
    </citation>
    <scope>NUCLEOTIDE SEQUENCE</scope>
</reference>
<evidence type="ECO:0000259" key="1">
    <source>
        <dbReference type="Pfam" id="PF00501"/>
    </source>
</evidence>
<accession>A0A3B0WUW0</accession>
<proteinExistence type="predicted"/>
<dbReference type="GO" id="GO:0004467">
    <property type="term" value="F:long-chain fatty acid-CoA ligase activity"/>
    <property type="evidence" value="ECO:0007669"/>
    <property type="project" value="UniProtKB-EC"/>
</dbReference>
<dbReference type="EC" id="6.2.1.3" evidence="2"/>